<evidence type="ECO:0000256" key="3">
    <source>
        <dbReference type="ARBA" id="ARBA00022771"/>
    </source>
</evidence>
<dbReference type="InterPro" id="IPR032350">
    <property type="entry name" value="Nbr1_FW"/>
</dbReference>
<reference evidence="9" key="2">
    <citation type="submission" date="2019-06" db="EMBL/GenBank/DDBJ databases">
        <title>Genomics analysis of Aphanomyces spp. identifies a new class of oomycete effector associated with host adaptation.</title>
        <authorList>
            <person name="Gaulin E."/>
        </authorList>
    </citation>
    <scope>NUCLEOTIDE SEQUENCE</scope>
    <source>
        <strain evidence="9">CBS 578.67</strain>
    </source>
</reference>
<keyword evidence="11" id="KW-1185">Reference proteome</keyword>
<dbReference type="PANTHER" id="PTHR20930:SF0">
    <property type="entry name" value="PROTEIN ILRUN"/>
    <property type="match status" value="1"/>
</dbReference>
<dbReference type="EMBL" id="CAADRA010005563">
    <property type="protein sequence ID" value="VFT91281.1"/>
    <property type="molecule type" value="Genomic_DNA"/>
</dbReference>
<evidence type="ECO:0000256" key="5">
    <source>
        <dbReference type="PROSITE-ProRule" id="PRU00228"/>
    </source>
</evidence>
<evidence type="ECO:0000313" key="9">
    <source>
        <dbReference type="EMBL" id="KAF0694689.1"/>
    </source>
</evidence>
<evidence type="ECO:0000256" key="2">
    <source>
        <dbReference type="ARBA" id="ARBA00022723"/>
    </source>
</evidence>
<evidence type="ECO:0000259" key="8">
    <source>
        <dbReference type="PROSITE" id="PS50135"/>
    </source>
</evidence>
<evidence type="ECO:0000259" key="7">
    <source>
        <dbReference type="PROSITE" id="PS50030"/>
    </source>
</evidence>
<keyword evidence="2" id="KW-0479">Metal-binding</keyword>
<evidence type="ECO:0000313" key="11">
    <source>
        <dbReference type="Proteomes" id="UP000332933"/>
    </source>
</evidence>
<dbReference type="GO" id="GO:0008270">
    <property type="term" value="F:zinc ion binding"/>
    <property type="evidence" value="ECO:0007669"/>
    <property type="project" value="UniProtKB-KW"/>
</dbReference>
<feature type="domain" description="UBA" evidence="7">
    <location>
        <begin position="668"/>
        <end position="711"/>
    </location>
</feature>
<sequence length="711" mass="78560">MSSFTLSTAVAFVKVELCDFDFLRANATAFLNVDGTACSFTYKDAEGDSVAIKNENDLNEAILYMKDEGLSTLLITVSLPVTPSPAPAVPAPASTLAAAPTPVLEESKAPAVMHTRRVCDGCMMYPIAGTRYRSKKNKLMDFCSSCAADSKFHMYAPFDAFEKELPTHDSVTCDGCEMSPLEGTRYKSTVVDDFDLCEDCEASGKWAATHEPFLKITHPKKMTVPENVHERVICDGCDVEPIVGARFKSALVKNFDLCESCERTGKWNLSHGPFLKIYTRHQAPVALYVATNQEENVQSEEEFAAHCGHRGHHRGHHHGHHHGPHHHGHSAPWKKCDPEGWKQKRDFWKQHCSEQKVQWKQQCQEQKAQWKAQKKAWKQAKHCPGVPPTTDDQATVAAAMDEMREKIKAQLTPETVAEIMEAFLPAEMCEKMKAFSDEWMSALHETGQFKAKFVADVTIPDGTVCYPGETLVKQWRLVNNGDVAWPAGATVEMVGGVSMANDAVVSVPTVAPGAECVVEVAMLAPTTAGRHVSFFRVSAPDGTRFGHRFWIDVVVDAEMAQAVDANFADNADVVIPMATLVVEDKVVDKLEDFVEEPKAEVAEESKDVTKVDDVEEVAKVEEPKEDEAKEIEIETTQETEAPKEEDYVAVSSDGVEEALEAEADKLMEAQDEFATEVSMLAAMGFTDEARLRGLLAQFEGNLEKVVEQLLQ</sequence>
<protein>
    <submittedName>
        <fullName evidence="10">Aste57867_14459 protein</fullName>
    </submittedName>
</protein>
<dbReference type="Gene3D" id="2.60.40.10">
    <property type="entry name" value="Immunoglobulins"/>
    <property type="match status" value="1"/>
</dbReference>
<evidence type="ECO:0000256" key="1">
    <source>
        <dbReference type="ARBA" id="ARBA00004419"/>
    </source>
</evidence>
<dbReference type="Pfam" id="PF16158">
    <property type="entry name" value="N_BRCA1_IG"/>
    <property type="match status" value="1"/>
</dbReference>
<dbReference type="Gene3D" id="3.30.60.90">
    <property type="match status" value="3"/>
</dbReference>
<dbReference type="InterPro" id="IPR009060">
    <property type="entry name" value="UBA-like_sf"/>
</dbReference>
<dbReference type="SUPFAM" id="SSF46934">
    <property type="entry name" value="UBA-like"/>
    <property type="match status" value="1"/>
</dbReference>
<dbReference type="SUPFAM" id="SSF57850">
    <property type="entry name" value="RING/U-box"/>
    <property type="match status" value="3"/>
</dbReference>
<accession>A0A485L0P0</accession>
<feature type="region of interest" description="Disordered" evidence="6">
    <location>
        <begin position="309"/>
        <end position="336"/>
    </location>
</feature>
<dbReference type="AlphaFoldDB" id="A0A485L0P0"/>
<feature type="domain" description="ZZ-type" evidence="8">
    <location>
        <begin position="168"/>
        <end position="221"/>
    </location>
</feature>
<dbReference type="PANTHER" id="PTHR20930">
    <property type="entry name" value="OVARIAN CARCINOMA ANTIGEN CA125-RELATED"/>
    <property type="match status" value="1"/>
</dbReference>
<dbReference type="EMBL" id="VJMH01005542">
    <property type="protein sequence ID" value="KAF0694689.1"/>
    <property type="molecule type" value="Genomic_DNA"/>
</dbReference>
<dbReference type="CDD" id="cd14947">
    <property type="entry name" value="NBR1_like"/>
    <property type="match status" value="1"/>
</dbReference>
<feature type="domain" description="ZZ-type" evidence="8">
    <location>
        <begin position="229"/>
        <end position="282"/>
    </location>
</feature>
<dbReference type="SMART" id="SM00291">
    <property type="entry name" value="ZnF_ZZ"/>
    <property type="match status" value="3"/>
</dbReference>
<dbReference type="OrthoDB" id="10064100at2759"/>
<dbReference type="InterPro" id="IPR015940">
    <property type="entry name" value="UBA"/>
</dbReference>
<feature type="compositionally biased region" description="Basic residues" evidence="6">
    <location>
        <begin position="309"/>
        <end position="329"/>
    </location>
</feature>
<evidence type="ECO:0000256" key="6">
    <source>
        <dbReference type="SAM" id="MobiDB-lite"/>
    </source>
</evidence>
<dbReference type="CDD" id="cd02340">
    <property type="entry name" value="ZZ_NBR1_like"/>
    <property type="match status" value="1"/>
</dbReference>
<dbReference type="Pfam" id="PF00569">
    <property type="entry name" value="ZZ"/>
    <property type="match status" value="3"/>
</dbReference>
<organism evidence="10 11">
    <name type="scientific">Aphanomyces stellatus</name>
    <dbReference type="NCBI Taxonomy" id="120398"/>
    <lineage>
        <taxon>Eukaryota</taxon>
        <taxon>Sar</taxon>
        <taxon>Stramenopiles</taxon>
        <taxon>Oomycota</taxon>
        <taxon>Saprolegniomycetes</taxon>
        <taxon>Saprolegniales</taxon>
        <taxon>Verrucalvaceae</taxon>
        <taxon>Aphanomyces</taxon>
    </lineage>
</organism>
<dbReference type="PROSITE" id="PS50135">
    <property type="entry name" value="ZF_ZZ_2"/>
    <property type="match status" value="2"/>
</dbReference>
<reference evidence="10 11" key="1">
    <citation type="submission" date="2019-03" db="EMBL/GenBank/DDBJ databases">
        <authorList>
            <person name="Gaulin E."/>
            <person name="Dumas B."/>
        </authorList>
    </citation>
    <scope>NUCLEOTIDE SEQUENCE [LARGE SCALE GENOMIC DNA]</scope>
    <source>
        <strain evidence="10">CBS 568.67</strain>
    </source>
</reference>
<dbReference type="Proteomes" id="UP000332933">
    <property type="component" value="Unassembled WGS sequence"/>
</dbReference>
<gene>
    <name evidence="10" type="primary">Aste57867_14459</name>
    <name evidence="9" type="ORF">As57867_014405</name>
    <name evidence="10" type="ORF">ASTE57867_14459</name>
</gene>
<dbReference type="InterPro" id="IPR013783">
    <property type="entry name" value="Ig-like_fold"/>
</dbReference>
<keyword evidence="4" id="KW-0862">Zinc</keyword>
<dbReference type="InterPro" id="IPR043145">
    <property type="entry name" value="Znf_ZZ_sf"/>
</dbReference>
<dbReference type="SUPFAM" id="SSF54277">
    <property type="entry name" value="CAD &amp; PB1 domains"/>
    <property type="match status" value="1"/>
</dbReference>
<keyword evidence="3 5" id="KW-0863">Zinc-finger</keyword>
<evidence type="ECO:0000256" key="4">
    <source>
        <dbReference type="ARBA" id="ARBA00022833"/>
    </source>
</evidence>
<evidence type="ECO:0000313" key="10">
    <source>
        <dbReference type="EMBL" id="VFT91281.1"/>
    </source>
</evidence>
<name>A0A485L0P0_9STRA</name>
<dbReference type="PROSITE" id="PS50030">
    <property type="entry name" value="UBA"/>
    <property type="match status" value="1"/>
</dbReference>
<dbReference type="InterPro" id="IPR000433">
    <property type="entry name" value="Znf_ZZ"/>
</dbReference>
<dbReference type="GO" id="GO:0005776">
    <property type="term" value="C:autophagosome"/>
    <property type="evidence" value="ECO:0007669"/>
    <property type="project" value="UniProtKB-SubCell"/>
</dbReference>
<proteinExistence type="predicted"/>
<dbReference type="Gene3D" id="1.10.8.10">
    <property type="entry name" value="DNA helicase RuvA subunit, C-terminal domain"/>
    <property type="match status" value="1"/>
</dbReference>
<comment type="subcellular location">
    <subcellularLocation>
        <location evidence="1">Cytoplasmic vesicle</location>
        <location evidence="1">Autophagosome</location>
    </subcellularLocation>
</comment>